<feature type="domain" description="Response regulatory" evidence="8">
    <location>
        <begin position="7"/>
        <end position="128"/>
    </location>
</feature>
<dbReference type="CDD" id="cd00156">
    <property type="entry name" value="REC"/>
    <property type="match status" value="1"/>
</dbReference>
<organism evidence="9 10">
    <name type="scientific">Coleofasciculus chthonoplastes PCC 7420</name>
    <dbReference type="NCBI Taxonomy" id="118168"/>
    <lineage>
        <taxon>Bacteria</taxon>
        <taxon>Bacillati</taxon>
        <taxon>Cyanobacteriota</taxon>
        <taxon>Cyanophyceae</taxon>
        <taxon>Coleofasciculales</taxon>
        <taxon>Coleofasciculaceae</taxon>
        <taxon>Coleofasciculus</taxon>
    </lineage>
</organism>
<dbReference type="Proteomes" id="UP000003835">
    <property type="component" value="Unassembled WGS sequence"/>
</dbReference>
<dbReference type="GO" id="GO:0032993">
    <property type="term" value="C:protein-DNA complex"/>
    <property type="evidence" value="ECO:0007669"/>
    <property type="project" value="TreeGrafter"/>
</dbReference>
<dbReference type="HOGENOM" id="CLU_929570_0_0_3"/>
<evidence type="ECO:0000256" key="1">
    <source>
        <dbReference type="ARBA" id="ARBA00022553"/>
    </source>
</evidence>
<evidence type="ECO:0000259" key="8">
    <source>
        <dbReference type="PROSITE" id="PS50110"/>
    </source>
</evidence>
<dbReference type="PROSITE" id="PS50110">
    <property type="entry name" value="RESPONSE_REGULATORY"/>
    <property type="match status" value="1"/>
</dbReference>
<dbReference type="GO" id="GO:0000976">
    <property type="term" value="F:transcription cis-regulatory region binding"/>
    <property type="evidence" value="ECO:0007669"/>
    <property type="project" value="TreeGrafter"/>
</dbReference>
<dbReference type="OrthoDB" id="456622at2"/>
<feature type="modified residue" description="4-aspartylphosphate" evidence="6">
    <location>
        <position position="63"/>
    </location>
</feature>
<keyword evidence="10" id="KW-1185">Reference proteome</keyword>
<keyword evidence="1 6" id="KW-0597">Phosphoprotein</keyword>
<reference evidence="9 10" key="1">
    <citation type="submission" date="2008-07" db="EMBL/GenBank/DDBJ databases">
        <authorList>
            <person name="Tandeau de Marsac N."/>
            <person name="Ferriera S."/>
            <person name="Johnson J."/>
            <person name="Kravitz S."/>
            <person name="Beeson K."/>
            <person name="Sutton G."/>
            <person name="Rogers Y.-H."/>
            <person name="Friedman R."/>
            <person name="Frazier M."/>
            <person name="Venter J.C."/>
        </authorList>
    </citation>
    <scope>NUCLEOTIDE SEQUENCE [LARGE SCALE GENOMIC DNA]</scope>
    <source>
        <strain evidence="9 10">PCC 7420</strain>
    </source>
</reference>
<accession>B4W2Z4</accession>
<feature type="coiled-coil region" evidence="7">
    <location>
        <begin position="126"/>
        <end position="153"/>
    </location>
</feature>
<evidence type="ECO:0000313" key="10">
    <source>
        <dbReference type="Proteomes" id="UP000003835"/>
    </source>
</evidence>
<dbReference type="STRING" id="118168.MC7420_12"/>
<dbReference type="InterPro" id="IPR001789">
    <property type="entry name" value="Sig_transdc_resp-reg_receiver"/>
</dbReference>
<evidence type="ECO:0000256" key="5">
    <source>
        <dbReference type="ARBA" id="ARBA00023163"/>
    </source>
</evidence>
<dbReference type="PANTHER" id="PTHR48111">
    <property type="entry name" value="REGULATOR OF RPOS"/>
    <property type="match status" value="1"/>
</dbReference>
<dbReference type="GO" id="GO:0000156">
    <property type="term" value="F:phosphorelay response regulator activity"/>
    <property type="evidence" value="ECO:0007669"/>
    <property type="project" value="TreeGrafter"/>
</dbReference>
<protein>
    <submittedName>
        <fullName evidence="9">Response regulator receiver domain protein</fullName>
    </submittedName>
</protein>
<proteinExistence type="predicted"/>
<dbReference type="AlphaFoldDB" id="B4W2Z4"/>
<evidence type="ECO:0000256" key="3">
    <source>
        <dbReference type="ARBA" id="ARBA00023015"/>
    </source>
</evidence>
<sequence length="291" mass="33249">MLDHRCRVLLVEDDPDDIEKLENLITQAKSPSFSRGFEMLCAETLEEGRGYLAQGGIDVVLLDLMLPDSRGMDTLRQMQQTAPDIPIIVQSVLEDERVAVKALEMGAYGYLPKAKLDSSLLVYAIRAALERQYQLAQLEQHQQQQELEELEKLITGEINSTPKSSSVKPLHQRMPDVLEELRQRYGDLMEWALEERAYKVDHQLSMHLTNFAEQLGLLQASPRDLIELHTTTLKQKSQAVNRRKAQAYTTEGRFLLLEVMGNLTAYYRRYFIGLSKINLEKDANKSSPSQK</sequence>
<dbReference type="PANTHER" id="PTHR48111:SF1">
    <property type="entry name" value="TWO-COMPONENT RESPONSE REGULATOR ORR33"/>
    <property type="match status" value="1"/>
</dbReference>
<dbReference type="GO" id="GO:0006355">
    <property type="term" value="P:regulation of DNA-templated transcription"/>
    <property type="evidence" value="ECO:0007669"/>
    <property type="project" value="TreeGrafter"/>
</dbReference>
<evidence type="ECO:0000256" key="4">
    <source>
        <dbReference type="ARBA" id="ARBA00023125"/>
    </source>
</evidence>
<evidence type="ECO:0000256" key="6">
    <source>
        <dbReference type="PROSITE-ProRule" id="PRU00169"/>
    </source>
</evidence>
<evidence type="ECO:0000256" key="7">
    <source>
        <dbReference type="SAM" id="Coils"/>
    </source>
</evidence>
<dbReference type="RefSeq" id="WP_006105612.1">
    <property type="nucleotide sequence ID" value="NZ_DS989872.1"/>
</dbReference>
<dbReference type="InterPro" id="IPR011006">
    <property type="entry name" value="CheY-like_superfamily"/>
</dbReference>
<keyword evidence="4" id="KW-0238">DNA-binding</keyword>
<gene>
    <name evidence="9" type="ORF">MC7420_12</name>
</gene>
<dbReference type="GO" id="GO:0005829">
    <property type="term" value="C:cytosol"/>
    <property type="evidence" value="ECO:0007669"/>
    <property type="project" value="TreeGrafter"/>
</dbReference>
<dbReference type="eggNOG" id="COG0745">
    <property type="taxonomic scope" value="Bacteria"/>
</dbReference>
<name>B4W2Z4_9CYAN</name>
<dbReference type="InterPro" id="IPR039420">
    <property type="entry name" value="WalR-like"/>
</dbReference>
<evidence type="ECO:0000256" key="2">
    <source>
        <dbReference type="ARBA" id="ARBA00023012"/>
    </source>
</evidence>
<keyword evidence="5" id="KW-0804">Transcription</keyword>
<keyword evidence="7" id="KW-0175">Coiled coil</keyword>
<evidence type="ECO:0000313" key="9">
    <source>
        <dbReference type="EMBL" id="EDX71446.1"/>
    </source>
</evidence>
<dbReference type="Gene3D" id="3.40.50.2300">
    <property type="match status" value="1"/>
</dbReference>
<dbReference type="SMART" id="SM00448">
    <property type="entry name" value="REC"/>
    <property type="match status" value="1"/>
</dbReference>
<keyword evidence="2" id="KW-0902">Two-component regulatory system</keyword>
<dbReference type="SUPFAM" id="SSF52172">
    <property type="entry name" value="CheY-like"/>
    <property type="match status" value="1"/>
</dbReference>
<dbReference type="EMBL" id="DS989872">
    <property type="protein sequence ID" value="EDX71446.1"/>
    <property type="molecule type" value="Genomic_DNA"/>
</dbReference>
<dbReference type="Pfam" id="PF00072">
    <property type="entry name" value="Response_reg"/>
    <property type="match status" value="1"/>
</dbReference>
<keyword evidence="3" id="KW-0805">Transcription regulation</keyword>